<proteinExistence type="predicted"/>
<evidence type="ECO:0000313" key="3">
    <source>
        <dbReference type="Proteomes" id="UP000198876"/>
    </source>
</evidence>
<dbReference type="OrthoDB" id="299121at2157"/>
<feature type="compositionally biased region" description="Basic and acidic residues" evidence="1">
    <location>
        <begin position="63"/>
        <end position="89"/>
    </location>
</feature>
<dbReference type="InterPro" id="IPR021377">
    <property type="entry name" value="DUF3006"/>
</dbReference>
<accession>A0A1I2SK92</accession>
<sequence length="97" mass="11152">MTDRIYTAVLDRFEEERAVLLLERGDELVDEVVVPESMIPAAGRHQDAVFGVYLTDEESTEFRYDPERTASRGDRAQSRFDRLSRRLPAEDADSDTE</sequence>
<name>A0A1I2SK92_9EURY</name>
<protein>
    <recommendedName>
        <fullName evidence="4">DUF3006 family protein</fullName>
    </recommendedName>
</protein>
<evidence type="ECO:0000313" key="2">
    <source>
        <dbReference type="EMBL" id="SFG53112.1"/>
    </source>
</evidence>
<dbReference type="Proteomes" id="UP000198876">
    <property type="component" value="Unassembled WGS sequence"/>
</dbReference>
<evidence type="ECO:0008006" key="4">
    <source>
        <dbReference type="Google" id="ProtNLM"/>
    </source>
</evidence>
<dbReference type="AlphaFoldDB" id="A0A1I2SK92"/>
<dbReference type="Pfam" id="PF11213">
    <property type="entry name" value="DUF3006"/>
    <property type="match status" value="1"/>
</dbReference>
<reference evidence="3" key="1">
    <citation type="submission" date="2016-10" db="EMBL/GenBank/DDBJ databases">
        <authorList>
            <person name="Varghese N."/>
            <person name="Submissions S."/>
        </authorList>
    </citation>
    <scope>NUCLEOTIDE SEQUENCE [LARGE SCALE GENOMIC DNA]</scope>
    <source>
        <strain evidence="3">CGMCC 1.7739</strain>
    </source>
</reference>
<gene>
    <name evidence="2" type="ORF">SAMN04488063_2324</name>
</gene>
<keyword evidence="3" id="KW-1185">Reference proteome</keyword>
<evidence type="ECO:0000256" key="1">
    <source>
        <dbReference type="SAM" id="MobiDB-lite"/>
    </source>
</evidence>
<dbReference type="RefSeq" id="WP_092892318.1">
    <property type="nucleotide sequence ID" value="NZ_FOOQ01000002.1"/>
</dbReference>
<organism evidence="2 3">
    <name type="scientific">Halopelagius inordinatus</name>
    <dbReference type="NCBI Taxonomy" id="553467"/>
    <lineage>
        <taxon>Archaea</taxon>
        <taxon>Methanobacteriati</taxon>
        <taxon>Methanobacteriota</taxon>
        <taxon>Stenosarchaea group</taxon>
        <taxon>Halobacteria</taxon>
        <taxon>Halobacteriales</taxon>
        <taxon>Haloferacaceae</taxon>
    </lineage>
</organism>
<dbReference type="STRING" id="553467.SAMN04488063_2324"/>
<feature type="region of interest" description="Disordered" evidence="1">
    <location>
        <begin position="63"/>
        <end position="97"/>
    </location>
</feature>
<dbReference type="EMBL" id="FOOQ01000002">
    <property type="protein sequence ID" value="SFG53112.1"/>
    <property type="molecule type" value="Genomic_DNA"/>
</dbReference>